<comment type="similarity">
    <text evidence="1">Belongs to the sigma-70 factor family. ECF subfamily.</text>
</comment>
<dbReference type="EMBL" id="CP000804">
    <property type="protein sequence ID" value="ABU58126.1"/>
    <property type="molecule type" value="Genomic_DNA"/>
</dbReference>
<keyword evidence="2" id="KW-0805">Transcription regulation</keyword>
<dbReference type="InterPro" id="IPR013325">
    <property type="entry name" value="RNA_pol_sigma_r2"/>
</dbReference>
<dbReference type="eggNOG" id="COG1595">
    <property type="taxonomic scope" value="Bacteria"/>
</dbReference>
<keyword evidence="8" id="KW-1185">Reference proteome</keyword>
<evidence type="ECO:0000259" key="6">
    <source>
        <dbReference type="Pfam" id="PF08281"/>
    </source>
</evidence>
<dbReference type="OrthoDB" id="9784272at2"/>
<protein>
    <submittedName>
        <fullName evidence="7">RNA polymerase, sigma-24 subunit, ECF subfamily</fullName>
    </submittedName>
</protein>
<dbReference type="GO" id="GO:0006352">
    <property type="term" value="P:DNA-templated transcription initiation"/>
    <property type="evidence" value="ECO:0007669"/>
    <property type="project" value="InterPro"/>
</dbReference>
<dbReference type="InterPro" id="IPR014284">
    <property type="entry name" value="RNA_pol_sigma-70_dom"/>
</dbReference>
<evidence type="ECO:0000256" key="2">
    <source>
        <dbReference type="ARBA" id="ARBA00023015"/>
    </source>
</evidence>
<feature type="domain" description="RNA polymerase sigma-70 region 2" evidence="5">
    <location>
        <begin position="34"/>
        <end position="102"/>
    </location>
</feature>
<evidence type="ECO:0000313" key="7">
    <source>
        <dbReference type="EMBL" id="ABU58126.1"/>
    </source>
</evidence>
<dbReference type="PANTHER" id="PTHR43133">
    <property type="entry name" value="RNA POLYMERASE ECF-TYPE SIGMA FACTO"/>
    <property type="match status" value="1"/>
</dbReference>
<dbReference type="Gene3D" id="1.10.1740.10">
    <property type="match status" value="1"/>
</dbReference>
<dbReference type="InterPro" id="IPR039425">
    <property type="entry name" value="RNA_pol_sigma-70-like"/>
</dbReference>
<evidence type="ECO:0000256" key="3">
    <source>
        <dbReference type="ARBA" id="ARBA00023082"/>
    </source>
</evidence>
<evidence type="ECO:0000256" key="1">
    <source>
        <dbReference type="ARBA" id="ARBA00010641"/>
    </source>
</evidence>
<proteinExistence type="inferred from homology"/>
<keyword evidence="3" id="KW-0731">Sigma factor</keyword>
<dbReference type="GO" id="GO:0003677">
    <property type="term" value="F:DNA binding"/>
    <property type="evidence" value="ECO:0007669"/>
    <property type="project" value="InterPro"/>
</dbReference>
<dbReference type="SUPFAM" id="SSF88659">
    <property type="entry name" value="Sigma3 and sigma4 domains of RNA polymerase sigma factors"/>
    <property type="match status" value="1"/>
</dbReference>
<dbReference type="NCBIfam" id="TIGR02937">
    <property type="entry name" value="sigma70-ECF"/>
    <property type="match status" value="1"/>
</dbReference>
<reference evidence="7 8" key="1">
    <citation type="submission" date="2007-08" db="EMBL/GenBank/DDBJ databases">
        <title>Complete sequence of Roseiflexus castenholzii DSM 13941.</title>
        <authorList>
            <consortium name="US DOE Joint Genome Institute"/>
            <person name="Copeland A."/>
            <person name="Lucas S."/>
            <person name="Lapidus A."/>
            <person name="Barry K."/>
            <person name="Glavina del Rio T."/>
            <person name="Dalin E."/>
            <person name="Tice H."/>
            <person name="Pitluck S."/>
            <person name="Thompson L.S."/>
            <person name="Brettin T."/>
            <person name="Bruce D."/>
            <person name="Detter J.C."/>
            <person name="Han C."/>
            <person name="Tapia R."/>
            <person name="Schmutz J."/>
            <person name="Larimer F."/>
            <person name="Land M."/>
            <person name="Hauser L."/>
            <person name="Kyrpides N."/>
            <person name="Mikhailova N."/>
            <person name="Bryant D.A."/>
            <person name="Hanada S."/>
            <person name="Tsukatani Y."/>
            <person name="Richardson P."/>
        </authorList>
    </citation>
    <scope>NUCLEOTIDE SEQUENCE [LARGE SCALE GENOMIC DNA]</scope>
    <source>
        <strain evidence="8">DSM 13941 / HLO8</strain>
    </source>
</reference>
<dbReference type="HOGENOM" id="CLU_047691_9_3_0"/>
<dbReference type="Proteomes" id="UP000000263">
    <property type="component" value="Chromosome"/>
</dbReference>
<evidence type="ECO:0000256" key="4">
    <source>
        <dbReference type="ARBA" id="ARBA00023163"/>
    </source>
</evidence>
<dbReference type="STRING" id="383372.Rcas_2038"/>
<gene>
    <name evidence="7" type="ordered locus">Rcas_2038</name>
</gene>
<dbReference type="InterPro" id="IPR013324">
    <property type="entry name" value="RNA_pol_sigma_r3/r4-like"/>
</dbReference>
<dbReference type="Pfam" id="PF08281">
    <property type="entry name" value="Sigma70_r4_2"/>
    <property type="match status" value="1"/>
</dbReference>
<dbReference type="InterPro" id="IPR007627">
    <property type="entry name" value="RNA_pol_sigma70_r2"/>
</dbReference>
<accession>A7NKV6</accession>
<name>A7NKV6_ROSCS</name>
<organism evidence="7 8">
    <name type="scientific">Roseiflexus castenholzii (strain DSM 13941 / HLO8)</name>
    <dbReference type="NCBI Taxonomy" id="383372"/>
    <lineage>
        <taxon>Bacteria</taxon>
        <taxon>Bacillati</taxon>
        <taxon>Chloroflexota</taxon>
        <taxon>Chloroflexia</taxon>
        <taxon>Chloroflexales</taxon>
        <taxon>Roseiflexineae</taxon>
        <taxon>Roseiflexaceae</taxon>
        <taxon>Roseiflexus</taxon>
    </lineage>
</organism>
<feature type="domain" description="RNA polymerase sigma factor 70 region 4 type 2" evidence="6">
    <location>
        <begin position="138"/>
        <end position="189"/>
    </location>
</feature>
<dbReference type="KEGG" id="rca:Rcas_2038"/>
<dbReference type="Gene3D" id="1.10.10.10">
    <property type="entry name" value="Winged helix-like DNA-binding domain superfamily/Winged helix DNA-binding domain"/>
    <property type="match status" value="1"/>
</dbReference>
<keyword evidence="4" id="KW-0804">Transcription</keyword>
<sequence>MSQVRMPAADSSALDDEVLITRVARRDSSALEHLYDRYARVVYATALRMLRNTEMAEDIVQETFWRVWRRSASFAVGRGQVAGWIFGIAHNLCIDELRRQRSRPITVQSEREEQAMFEQPDEQNDVVGEAIARERRRMILWALAQIPPEQREVLELAYFGGLSQSEIAQRLNSPIGTVKTRTRLALQKMRDLLHNQNIGVEDLHE</sequence>
<dbReference type="InterPro" id="IPR013249">
    <property type="entry name" value="RNA_pol_sigma70_r4_t2"/>
</dbReference>
<dbReference type="AlphaFoldDB" id="A7NKV6"/>
<dbReference type="InterPro" id="IPR036388">
    <property type="entry name" value="WH-like_DNA-bd_sf"/>
</dbReference>
<evidence type="ECO:0000259" key="5">
    <source>
        <dbReference type="Pfam" id="PF04542"/>
    </source>
</evidence>
<dbReference type="PANTHER" id="PTHR43133:SF62">
    <property type="entry name" value="RNA POLYMERASE SIGMA FACTOR SIGZ"/>
    <property type="match status" value="1"/>
</dbReference>
<dbReference type="SUPFAM" id="SSF88946">
    <property type="entry name" value="Sigma2 domain of RNA polymerase sigma factors"/>
    <property type="match status" value="1"/>
</dbReference>
<dbReference type="GO" id="GO:0016987">
    <property type="term" value="F:sigma factor activity"/>
    <property type="evidence" value="ECO:0007669"/>
    <property type="project" value="UniProtKB-KW"/>
</dbReference>
<evidence type="ECO:0000313" key="8">
    <source>
        <dbReference type="Proteomes" id="UP000000263"/>
    </source>
</evidence>
<dbReference type="CDD" id="cd06171">
    <property type="entry name" value="Sigma70_r4"/>
    <property type="match status" value="1"/>
</dbReference>
<dbReference type="Pfam" id="PF04542">
    <property type="entry name" value="Sigma70_r2"/>
    <property type="match status" value="1"/>
</dbReference>